<protein>
    <recommendedName>
        <fullName evidence="7">ABC-2 type transporter transmembrane domain-containing protein</fullName>
    </recommendedName>
</protein>
<evidence type="ECO:0000313" key="8">
    <source>
        <dbReference type="EMBL" id="PTG14303.1"/>
    </source>
</evidence>
<dbReference type="InterPro" id="IPR017501">
    <property type="entry name" value="Phage_infect_YhgE_C"/>
</dbReference>
<dbReference type="Proteomes" id="UP000242704">
    <property type="component" value="Unassembled WGS sequence"/>
</dbReference>
<feature type="transmembrane region" description="Helical" evidence="6">
    <location>
        <begin position="422"/>
        <end position="446"/>
    </location>
</feature>
<evidence type="ECO:0000256" key="3">
    <source>
        <dbReference type="ARBA" id="ARBA00022989"/>
    </source>
</evidence>
<feature type="domain" description="ABC-2 type transporter transmembrane" evidence="7">
    <location>
        <begin position="213"/>
        <end position="555"/>
    </location>
</feature>
<evidence type="ECO:0000259" key="7">
    <source>
        <dbReference type="Pfam" id="PF12698"/>
    </source>
</evidence>
<keyword evidence="4 6" id="KW-0472">Membrane</keyword>
<dbReference type="AlphaFoldDB" id="A0AAE5W8L3"/>
<feature type="transmembrane region" description="Helical" evidence="6">
    <location>
        <begin position="20"/>
        <end position="38"/>
    </location>
</feature>
<keyword evidence="2 6" id="KW-0812">Transmembrane</keyword>
<name>A0AAE5W8L3_STACR</name>
<dbReference type="Gene3D" id="3.40.1710.10">
    <property type="entry name" value="abc type-2 transporter like domain"/>
    <property type="match status" value="1"/>
</dbReference>
<organism evidence="8 9">
    <name type="scientific">Staphylococcus chromogenes</name>
    <name type="common">Staphylococcus hyicus subsp. chromogenes</name>
    <dbReference type="NCBI Taxonomy" id="46126"/>
    <lineage>
        <taxon>Bacteria</taxon>
        <taxon>Bacillati</taxon>
        <taxon>Bacillota</taxon>
        <taxon>Bacilli</taxon>
        <taxon>Bacillales</taxon>
        <taxon>Staphylococcaceae</taxon>
        <taxon>Staphylococcus</taxon>
    </lineage>
</organism>
<sequence length="582" mass="65821">MKKPIEVFGMDLKQWMKSPVAWVVMIILLLLPALFVWYDLTANKDPFQNTEHMKIGIVNEDQGTKIQNKKVYVGKAVERQLTSQKKWEWHVLDRQAADHALKKENYAAVLHIPQSFSKDVTGLIQNKPKQTTVTYRVNEKVNAMTPKLTDAMMGEAIKQADASFNQTVMKVLLDEANQQGLQLEDQLPSYQKIRDSIALANEALPKIEQFKQSVIALDQQQGELEQNIARLQQVDQYKNEAMAVNQQLNQIHQQNVATYGPILSGQAYEISVATGQLNQALTPLFDQYESVRNNLQNQQPGARQALSSLAQSLERDIPSVQGDIAKANQQFEDLDKDNTLEHIVKLMRIDLKKQAGVASNPIHLDRQSVYAPMSFQSGLTPFAMSIAIWLGLMFTTLWIPVRHPYEPEHTLTSTRTHFLGRFGIFSLITFLQLIVMVVTVLFILKVPMQQPLLFVAVSSYTALIYLIIIYSFVAVMGKLGKLLVFLGLIFQFVGTGGLFPLATAPHFVQMIQPYLPFNHSLMIFREAIGGIEYEVLVTETAWLGGFGLCVFLLGMLLYPFSQRQRIKRYEKGKGSKLFESSP</sequence>
<dbReference type="InterPro" id="IPR051328">
    <property type="entry name" value="T7SS_ABC-Transporter"/>
</dbReference>
<proteinExistence type="predicted"/>
<comment type="subcellular location">
    <subcellularLocation>
        <location evidence="1">Membrane</location>
        <topology evidence="1">Multi-pass membrane protein</topology>
    </subcellularLocation>
</comment>
<keyword evidence="5" id="KW-0175">Coiled coil</keyword>
<dbReference type="NCBIfam" id="TIGR03062">
    <property type="entry name" value="pip_yhgE_Cterm"/>
    <property type="match status" value="1"/>
</dbReference>
<evidence type="ECO:0000313" key="9">
    <source>
        <dbReference type="Proteomes" id="UP000242704"/>
    </source>
</evidence>
<dbReference type="GO" id="GO:0140359">
    <property type="term" value="F:ABC-type transporter activity"/>
    <property type="evidence" value="ECO:0007669"/>
    <property type="project" value="InterPro"/>
</dbReference>
<dbReference type="RefSeq" id="WP_107360626.1">
    <property type="nucleotide sequence ID" value="NZ_JAHSUP010000012.1"/>
</dbReference>
<evidence type="ECO:0000256" key="6">
    <source>
        <dbReference type="SAM" id="Phobius"/>
    </source>
</evidence>
<dbReference type="InterPro" id="IPR013525">
    <property type="entry name" value="ABC2_TM"/>
</dbReference>
<keyword evidence="3 6" id="KW-1133">Transmembrane helix</keyword>
<evidence type="ECO:0000256" key="4">
    <source>
        <dbReference type="ARBA" id="ARBA00023136"/>
    </source>
</evidence>
<dbReference type="EMBL" id="PZBZ01000028">
    <property type="protein sequence ID" value="PTG14303.1"/>
    <property type="molecule type" value="Genomic_DNA"/>
</dbReference>
<dbReference type="Pfam" id="PF12698">
    <property type="entry name" value="ABC2_membrane_3"/>
    <property type="match status" value="2"/>
</dbReference>
<dbReference type="PANTHER" id="PTHR43077">
    <property type="entry name" value="TRANSPORT PERMEASE YVFS-RELATED"/>
    <property type="match status" value="1"/>
</dbReference>
<dbReference type="GO" id="GO:0016020">
    <property type="term" value="C:membrane"/>
    <property type="evidence" value="ECO:0007669"/>
    <property type="project" value="UniProtKB-SubCell"/>
</dbReference>
<evidence type="ECO:0000256" key="1">
    <source>
        <dbReference type="ARBA" id="ARBA00004141"/>
    </source>
</evidence>
<evidence type="ECO:0000256" key="2">
    <source>
        <dbReference type="ARBA" id="ARBA00022692"/>
    </source>
</evidence>
<feature type="transmembrane region" description="Helical" evidence="6">
    <location>
        <begin position="382"/>
        <end position="401"/>
    </location>
</feature>
<dbReference type="PANTHER" id="PTHR43077:SF10">
    <property type="entry name" value="TRANSPORT PERMEASE PROTEIN"/>
    <property type="match status" value="1"/>
</dbReference>
<feature type="transmembrane region" description="Helical" evidence="6">
    <location>
        <begin position="452"/>
        <end position="475"/>
    </location>
</feature>
<evidence type="ECO:0000256" key="5">
    <source>
        <dbReference type="SAM" id="Coils"/>
    </source>
</evidence>
<comment type="caution">
    <text evidence="8">The sequence shown here is derived from an EMBL/GenBank/DDBJ whole genome shotgun (WGS) entry which is preliminary data.</text>
</comment>
<dbReference type="NCBIfam" id="TIGR03061">
    <property type="entry name" value="pip_yhgE_Nterm"/>
    <property type="match status" value="1"/>
</dbReference>
<feature type="transmembrane region" description="Helical" evidence="6">
    <location>
        <begin position="482"/>
        <end position="502"/>
    </location>
</feature>
<feature type="domain" description="ABC-2 type transporter transmembrane" evidence="7">
    <location>
        <begin position="24"/>
        <end position="171"/>
    </location>
</feature>
<gene>
    <name evidence="8" type="ORF">BU653_06255</name>
</gene>
<dbReference type="InterPro" id="IPR017500">
    <property type="entry name" value="Phage_infect_YhgE_N"/>
</dbReference>
<accession>A0AAE5W8L3</accession>
<reference evidence="8 9" key="1">
    <citation type="journal article" date="2016" name="Front. Microbiol.">
        <title>Comprehensive Phylogenetic Analysis of Bovine Non-aureus Staphylococci Species Based on Whole-Genome Sequencing.</title>
        <authorList>
            <person name="Naushad S."/>
            <person name="Barkema H.W."/>
            <person name="Luby C."/>
            <person name="Condas L.A."/>
            <person name="Nobrega D.B."/>
            <person name="Carson D.A."/>
            <person name="De Buck J."/>
        </authorList>
    </citation>
    <scope>NUCLEOTIDE SEQUENCE [LARGE SCALE GENOMIC DNA]</scope>
    <source>
        <strain evidence="8 9">SNUC 505</strain>
    </source>
</reference>
<feature type="coiled-coil region" evidence="5">
    <location>
        <begin position="207"/>
        <end position="254"/>
    </location>
</feature>
<feature type="transmembrane region" description="Helical" evidence="6">
    <location>
        <begin position="541"/>
        <end position="561"/>
    </location>
</feature>